<keyword evidence="5" id="KW-1185">Reference proteome</keyword>
<evidence type="ECO:0000313" key="5">
    <source>
        <dbReference type="Proteomes" id="UP000190105"/>
    </source>
</evidence>
<dbReference type="Gene3D" id="3.40.50.360">
    <property type="match status" value="1"/>
</dbReference>
<dbReference type="PANTHER" id="PTHR43278">
    <property type="entry name" value="NAD(P)H-DEPENDENT FMN-CONTAINING OXIDOREDUCTASE YWQN-RELATED"/>
    <property type="match status" value="1"/>
</dbReference>
<feature type="domain" description="NADPH-dependent FMN reductase-like" evidence="3">
    <location>
        <begin position="163"/>
        <end position="322"/>
    </location>
</feature>
<gene>
    <name evidence="4" type="ORF">SAMN05443428_105124</name>
</gene>
<dbReference type="InterPro" id="IPR051796">
    <property type="entry name" value="ISF_SsuE-like"/>
</dbReference>
<organism evidence="4 5">
    <name type="scientific">Caloramator quimbayensis</name>
    <dbReference type="NCBI Taxonomy" id="1147123"/>
    <lineage>
        <taxon>Bacteria</taxon>
        <taxon>Bacillati</taxon>
        <taxon>Bacillota</taxon>
        <taxon>Clostridia</taxon>
        <taxon>Eubacteriales</taxon>
        <taxon>Clostridiaceae</taxon>
        <taxon>Caloramator</taxon>
    </lineage>
</organism>
<evidence type="ECO:0000256" key="1">
    <source>
        <dbReference type="ARBA" id="ARBA00022630"/>
    </source>
</evidence>
<dbReference type="Pfam" id="PF03358">
    <property type="entry name" value="FMN_red"/>
    <property type="match status" value="1"/>
</dbReference>
<name>A0A1T4X2F2_9CLOT</name>
<proteinExistence type="predicted"/>
<dbReference type="SUPFAM" id="SSF52218">
    <property type="entry name" value="Flavoproteins"/>
    <property type="match status" value="1"/>
</dbReference>
<keyword evidence="1" id="KW-0285">Flavoprotein</keyword>
<keyword evidence="2" id="KW-0288">FMN</keyword>
<protein>
    <submittedName>
        <fullName evidence="4">Multimeric flavodoxin WrbA</fullName>
    </submittedName>
</protein>
<evidence type="ECO:0000259" key="3">
    <source>
        <dbReference type="Pfam" id="PF03358"/>
    </source>
</evidence>
<evidence type="ECO:0000313" key="4">
    <source>
        <dbReference type="EMBL" id="SKA83617.1"/>
    </source>
</evidence>
<dbReference type="InterPro" id="IPR005025">
    <property type="entry name" value="FMN_Rdtase-like_dom"/>
</dbReference>
<accession>A0A1T4X2F2</accession>
<dbReference type="Proteomes" id="UP000190105">
    <property type="component" value="Unassembled WGS sequence"/>
</dbReference>
<dbReference type="GO" id="GO:0016491">
    <property type="term" value="F:oxidoreductase activity"/>
    <property type="evidence" value="ECO:0007669"/>
    <property type="project" value="InterPro"/>
</dbReference>
<evidence type="ECO:0000256" key="2">
    <source>
        <dbReference type="ARBA" id="ARBA00022643"/>
    </source>
</evidence>
<dbReference type="RefSeq" id="WP_078695941.1">
    <property type="nucleotide sequence ID" value="NZ_FUYH01000005.1"/>
</dbReference>
<reference evidence="5" key="1">
    <citation type="submission" date="2017-02" db="EMBL/GenBank/DDBJ databases">
        <authorList>
            <person name="Varghese N."/>
            <person name="Submissions S."/>
        </authorList>
    </citation>
    <scope>NUCLEOTIDE SEQUENCE [LARGE SCALE GENOMIC DNA]</scope>
    <source>
        <strain evidence="5">USBA 833</strain>
    </source>
</reference>
<dbReference type="InterPro" id="IPR029039">
    <property type="entry name" value="Flavoprotein-like_sf"/>
</dbReference>
<dbReference type="STRING" id="1147123.SAMN05443428_105124"/>
<dbReference type="OrthoDB" id="1705236at2"/>
<dbReference type="PANTHER" id="PTHR43278:SF2">
    <property type="entry name" value="IRON-SULFUR FLAVOPROTEIN"/>
    <property type="match status" value="1"/>
</dbReference>
<sequence length="349" mass="38812">MNDICVISPKEISSELSIMINSALGDNKAIFIKDCSDLIDLKSKKIIVALELNSAGYCFPVSEILSRLYQTDTHALKGSIAALLIHSSSELYTKSAAQNIIFLMNQLGCRFIGHPAVEATVSLSNFLTWQKSLKMNLMDICIMMCRQLGKRIADDDMKHKETPKILALHSSSHKTSNTLTLWNMVKSNLKNSNINIKELHVENGTILDCKGCSFKTCLHYSKQSSCFYGGFMVEEVYPAIENSDAVVWICPNYNDSISANLMAIINRITALYRKRNFYDKSIFSVIVSGNSGSDSVAKQLIGALNINKGFRLPPNFCLMETANDPGAIKNVQNIEKKAEEFAKNIKNNL</sequence>
<dbReference type="EMBL" id="FUYH01000005">
    <property type="protein sequence ID" value="SKA83617.1"/>
    <property type="molecule type" value="Genomic_DNA"/>
</dbReference>
<dbReference type="AlphaFoldDB" id="A0A1T4X2F2"/>